<reference evidence="2 3" key="1">
    <citation type="submission" date="2023-01" db="EMBL/GenBank/DDBJ databases">
        <authorList>
            <person name="Kreplak J."/>
        </authorList>
    </citation>
    <scope>NUCLEOTIDE SEQUENCE [LARGE SCALE GENOMIC DNA]</scope>
</reference>
<keyword evidence="3" id="KW-1185">Reference proteome</keyword>
<feature type="compositionally biased region" description="Basic and acidic residues" evidence="1">
    <location>
        <begin position="58"/>
        <end position="71"/>
    </location>
</feature>
<evidence type="ECO:0000313" key="2">
    <source>
        <dbReference type="EMBL" id="CAI8606963.1"/>
    </source>
</evidence>
<organism evidence="2 3">
    <name type="scientific">Vicia faba</name>
    <name type="common">Broad bean</name>
    <name type="synonym">Faba vulgaris</name>
    <dbReference type="NCBI Taxonomy" id="3906"/>
    <lineage>
        <taxon>Eukaryota</taxon>
        <taxon>Viridiplantae</taxon>
        <taxon>Streptophyta</taxon>
        <taxon>Embryophyta</taxon>
        <taxon>Tracheophyta</taxon>
        <taxon>Spermatophyta</taxon>
        <taxon>Magnoliopsida</taxon>
        <taxon>eudicotyledons</taxon>
        <taxon>Gunneridae</taxon>
        <taxon>Pentapetalae</taxon>
        <taxon>rosids</taxon>
        <taxon>fabids</taxon>
        <taxon>Fabales</taxon>
        <taxon>Fabaceae</taxon>
        <taxon>Papilionoideae</taxon>
        <taxon>50 kb inversion clade</taxon>
        <taxon>NPAAA clade</taxon>
        <taxon>Hologalegina</taxon>
        <taxon>IRL clade</taxon>
        <taxon>Fabeae</taxon>
        <taxon>Vicia</taxon>
    </lineage>
</organism>
<name>A0AAV1ABQ2_VICFA</name>
<accession>A0AAV1ABQ2</accession>
<feature type="compositionally biased region" description="Polar residues" evidence="1">
    <location>
        <begin position="45"/>
        <end position="57"/>
    </location>
</feature>
<protein>
    <submittedName>
        <fullName evidence="2">Uncharacterized protein</fullName>
    </submittedName>
</protein>
<sequence>MCSEADGKLNLLFAHTSSTAIVSSATIHTSSTFLRLNQMSLSNRNRNLGISRSSDGNESSRENRHRANDNYQKLVKEEYRSRGYVQDARSSFCNEPYEACHLVVRMDMEMDLYGLA</sequence>
<feature type="region of interest" description="Disordered" evidence="1">
    <location>
        <begin position="45"/>
        <end position="71"/>
    </location>
</feature>
<gene>
    <name evidence="2" type="ORF">VFH_IV015520</name>
</gene>
<dbReference type="EMBL" id="OX451739">
    <property type="protein sequence ID" value="CAI8606963.1"/>
    <property type="molecule type" value="Genomic_DNA"/>
</dbReference>
<evidence type="ECO:0000256" key="1">
    <source>
        <dbReference type="SAM" id="MobiDB-lite"/>
    </source>
</evidence>
<evidence type="ECO:0000313" key="3">
    <source>
        <dbReference type="Proteomes" id="UP001157006"/>
    </source>
</evidence>
<dbReference type="Proteomes" id="UP001157006">
    <property type="component" value="Chromosome 4"/>
</dbReference>
<proteinExistence type="predicted"/>
<dbReference type="AlphaFoldDB" id="A0AAV1ABQ2"/>